<comment type="caution">
    <text evidence="5">The sequence shown here is derived from an EMBL/GenBank/DDBJ whole genome shotgun (WGS) entry which is preliminary data.</text>
</comment>
<dbReference type="RefSeq" id="WP_190711485.1">
    <property type="nucleotide sequence ID" value="NZ_JACJST010000001.1"/>
</dbReference>
<keyword evidence="3" id="KW-0472">Membrane</keyword>
<keyword evidence="1" id="KW-0732">Signal</keyword>
<feature type="region of interest" description="Disordered" evidence="2">
    <location>
        <begin position="381"/>
        <end position="407"/>
    </location>
</feature>
<organism evidence="5 6">
    <name type="scientific">Anabaena lutea FACHB-196</name>
    <dbReference type="NCBI Taxonomy" id="2692881"/>
    <lineage>
        <taxon>Bacteria</taxon>
        <taxon>Bacillati</taxon>
        <taxon>Cyanobacteriota</taxon>
        <taxon>Cyanophyceae</taxon>
        <taxon>Nostocales</taxon>
        <taxon>Nostocaceae</taxon>
        <taxon>Anabaena</taxon>
    </lineage>
</organism>
<dbReference type="InterPro" id="IPR003790">
    <property type="entry name" value="GHL10"/>
</dbReference>
<dbReference type="Pfam" id="PF02638">
    <property type="entry name" value="GHL10"/>
    <property type="match status" value="1"/>
</dbReference>
<dbReference type="Proteomes" id="UP000640531">
    <property type="component" value="Unassembled WGS sequence"/>
</dbReference>
<feature type="compositionally biased region" description="Basic and acidic residues" evidence="2">
    <location>
        <begin position="394"/>
        <end position="407"/>
    </location>
</feature>
<evidence type="ECO:0000256" key="1">
    <source>
        <dbReference type="ARBA" id="ARBA00022729"/>
    </source>
</evidence>
<dbReference type="Gene3D" id="3.20.20.80">
    <property type="entry name" value="Glycosidases"/>
    <property type="match status" value="1"/>
</dbReference>
<evidence type="ECO:0000259" key="4">
    <source>
        <dbReference type="Pfam" id="PF02638"/>
    </source>
</evidence>
<evidence type="ECO:0000256" key="3">
    <source>
        <dbReference type="SAM" id="Phobius"/>
    </source>
</evidence>
<protein>
    <submittedName>
        <fullName evidence="5">Family 10 glycosylhydrolase</fullName>
    </submittedName>
</protein>
<name>A0ABR8F9R1_9NOST</name>
<dbReference type="InterPro" id="IPR029062">
    <property type="entry name" value="Class_I_gatase-like"/>
</dbReference>
<evidence type="ECO:0000256" key="2">
    <source>
        <dbReference type="SAM" id="MobiDB-lite"/>
    </source>
</evidence>
<feature type="compositionally biased region" description="Polar residues" evidence="2">
    <location>
        <begin position="382"/>
        <end position="393"/>
    </location>
</feature>
<feature type="domain" description="Glycosyl hydrolase-like 10" evidence="4">
    <location>
        <begin position="462"/>
        <end position="755"/>
    </location>
</feature>
<dbReference type="InterPro" id="IPR052177">
    <property type="entry name" value="Divisome_Glycosyl_Hydrolase"/>
</dbReference>
<keyword evidence="3" id="KW-0812">Transmembrane</keyword>
<dbReference type="SUPFAM" id="SSF51445">
    <property type="entry name" value="(Trans)glycosidases"/>
    <property type="match status" value="1"/>
</dbReference>
<dbReference type="Gene3D" id="3.40.50.880">
    <property type="match status" value="1"/>
</dbReference>
<dbReference type="EMBL" id="JACJST010000001">
    <property type="protein sequence ID" value="MBD2566674.1"/>
    <property type="molecule type" value="Genomic_DNA"/>
</dbReference>
<evidence type="ECO:0000313" key="6">
    <source>
        <dbReference type="Proteomes" id="UP000640531"/>
    </source>
</evidence>
<dbReference type="PANTHER" id="PTHR43405:SF1">
    <property type="entry name" value="GLYCOSYL HYDROLASE DIGH"/>
    <property type="match status" value="1"/>
</dbReference>
<dbReference type="PANTHER" id="PTHR43405">
    <property type="entry name" value="GLYCOSYL HYDROLASE DIGH"/>
    <property type="match status" value="1"/>
</dbReference>
<evidence type="ECO:0000313" key="5">
    <source>
        <dbReference type="EMBL" id="MBD2566674.1"/>
    </source>
</evidence>
<keyword evidence="6" id="KW-1185">Reference proteome</keyword>
<dbReference type="InterPro" id="IPR017853">
    <property type="entry name" value="GH"/>
</dbReference>
<feature type="transmembrane region" description="Helical" evidence="3">
    <location>
        <begin position="21"/>
        <end position="39"/>
    </location>
</feature>
<feature type="compositionally biased region" description="Low complexity" evidence="2">
    <location>
        <begin position="247"/>
        <end position="263"/>
    </location>
</feature>
<proteinExistence type="predicted"/>
<accession>A0ABR8F9R1</accession>
<sequence length="938" mass="105472">MKNHEKKVRNNIRQKITIASLFFLNFNFLTGNLGGMLPAKAVTEAAVLSVVKSQDNANQWIGITKRLETVGVRYCVIPLGSVNNVADLGKPQVLLLANIETLTTVQAIALKEWMNRGGRLIASGPVASLSTPGVRHLLRTLLGGYWGFSLNAAQELQPAKTNPQEWATSKELFGKVVGAVMIPDHLHTQIAAVWNSPDHAAAVLTTEQSTFLGWRLGTDTASTADLDTFWLKAALNRYLKLPTTTVPGNAPNCPATTANPPRTQTSRLSNTNPPKQIIPPKKPNLANSRNQPKRVISAKKTTPARVKPQKPRLTSTAPKPVPKVKPQNFPEAIEQLQEAVRLDVTPDSNRPIDSKDALALQQELENLIGRVESAHLAASVHGASSVSNTQSLKVESEKSASTQPERKDLSLEQTLVQAREVAKNIPVLIAQKNYALARQQWLNTKTTLWQQFPLNQRIAQPEIRSVWLDRGTIVNAGNEAGLAKIFDRLSQAGINTVFFETVNASYTIYPSQVAPQQNPLIKDWDPLEVAVKLAHERGMELHAWVWTFAAGNRRHNEIINVSPDYPGSVLAANPSWANYDQSGNIIPVGQTKPFLDPANPEVRQYLLKLYAEIITRYQVDGIHLDYIRYPFQDPLAGRTYGYGKASREQFQQQTGVDPLNITPSQRDLWQKWTAFRTEKVDSFVSEVSQMLKQKRANLILSVAVFPLPEYERVQKIQQHWEVWARRGDIDLIVPMTYALDTPRFQRLAQPWINSTQLGSTLLVPGVRLLSLSTVGAFDQLQLLRDLPVSGYALFAVENFNTEFDKLFSNTQGKIQRFKNEPIPQRQPFRTAAFRYAALQKEWQFVRENNQLTIPANKISAFNNQSQELQNYLNQLAAVPTASNLIKARNALNRFKFEFRMWMSVEMKENPYQVKAWENRLVTIERLLRYGERRVINNS</sequence>
<gene>
    <name evidence="5" type="ORF">H6G59_01950</name>
</gene>
<reference evidence="5 6" key="1">
    <citation type="journal article" date="2020" name="ISME J.">
        <title>Comparative genomics reveals insights into cyanobacterial evolution and habitat adaptation.</title>
        <authorList>
            <person name="Chen M.Y."/>
            <person name="Teng W.K."/>
            <person name="Zhao L."/>
            <person name="Hu C.X."/>
            <person name="Zhou Y.K."/>
            <person name="Han B.P."/>
            <person name="Song L.R."/>
            <person name="Shu W.S."/>
        </authorList>
    </citation>
    <scope>NUCLEOTIDE SEQUENCE [LARGE SCALE GENOMIC DNA]</scope>
    <source>
        <strain evidence="5 6">FACHB-196</strain>
    </source>
</reference>
<keyword evidence="3" id="KW-1133">Transmembrane helix</keyword>
<feature type="region of interest" description="Disordered" evidence="2">
    <location>
        <begin position="246"/>
        <end position="326"/>
    </location>
</feature>